<dbReference type="InterPro" id="IPR044000">
    <property type="entry name" value="Phage_tube_2"/>
</dbReference>
<reference evidence="1 2" key="1">
    <citation type="submission" date="2016-10" db="EMBL/GenBank/DDBJ databases">
        <authorList>
            <person name="de Groot N.N."/>
        </authorList>
    </citation>
    <scope>NUCLEOTIDE SEQUENCE [LARGE SCALE GENOMIC DNA]</scope>
    <source>
        <strain evidence="1 2">DSM 27842</strain>
    </source>
</reference>
<dbReference type="OrthoDB" id="1680496at2"/>
<gene>
    <name evidence="1" type="ORF">SAMN04490248_11588</name>
</gene>
<protein>
    <recommendedName>
        <fullName evidence="3">Phage tail tube protein</fullName>
    </recommendedName>
</protein>
<dbReference type="RefSeq" id="WP_093119056.1">
    <property type="nucleotide sequence ID" value="NZ_FODS01000015.1"/>
</dbReference>
<keyword evidence="2" id="KW-1185">Reference proteome</keyword>
<evidence type="ECO:0008006" key="3">
    <source>
        <dbReference type="Google" id="ProtNLM"/>
    </source>
</evidence>
<dbReference type="EMBL" id="FODS01000015">
    <property type="protein sequence ID" value="SEO90148.1"/>
    <property type="molecule type" value="Genomic_DNA"/>
</dbReference>
<evidence type="ECO:0000313" key="2">
    <source>
        <dbReference type="Proteomes" id="UP000198893"/>
    </source>
</evidence>
<evidence type="ECO:0000313" key="1">
    <source>
        <dbReference type="EMBL" id="SEO90148.1"/>
    </source>
</evidence>
<dbReference type="AlphaFoldDB" id="A0A1H8TI07"/>
<accession>A0A1H8TI07</accession>
<proteinExistence type="predicted"/>
<dbReference type="STRING" id="569882.SAMN04490248_11588"/>
<sequence>MARAQGARAQMALGFETTYGTPPASGFTRMPFASTTLGAEQPLQTSELLGYGRDPLAPIKDAVTADGDVVIPIDARAFGVWLKAAFGAPTTTGLEAPYTHAFHSGNWSLPSFSIETGMPEVPRYAMYAGCMVDSLSWQMARSGLLTATARIVAQGEEVAASTQAGSPTELTLQRFGHFNGSVTRDGTAIGNIVSADINYANNLDRIETIRADGKIAGADPSIAALTGSVAVRFSDQTLVSQAINGEACELEFSYALASGESLTVTAHSVYLPVPRVEISGPQGIQATFDWQAAKNDTAGRMATVTLVNDMEAY</sequence>
<organism evidence="1 2">
    <name type="scientific">Salinihabitans flavidus</name>
    <dbReference type="NCBI Taxonomy" id="569882"/>
    <lineage>
        <taxon>Bacteria</taxon>
        <taxon>Pseudomonadati</taxon>
        <taxon>Pseudomonadota</taxon>
        <taxon>Alphaproteobacteria</taxon>
        <taxon>Rhodobacterales</taxon>
        <taxon>Roseobacteraceae</taxon>
        <taxon>Salinihabitans</taxon>
    </lineage>
</organism>
<dbReference type="Pfam" id="PF18906">
    <property type="entry name" value="Phage_tube_2"/>
    <property type="match status" value="1"/>
</dbReference>
<name>A0A1H8TI07_9RHOB</name>
<dbReference type="Proteomes" id="UP000198893">
    <property type="component" value="Unassembled WGS sequence"/>
</dbReference>